<feature type="region of interest" description="Disordered" evidence="1">
    <location>
        <begin position="1"/>
        <end position="32"/>
    </location>
</feature>
<evidence type="ECO:0000256" key="1">
    <source>
        <dbReference type="SAM" id="MobiDB-lite"/>
    </source>
</evidence>
<feature type="non-terminal residue" evidence="2">
    <location>
        <position position="1"/>
    </location>
</feature>
<evidence type="ECO:0000313" key="3">
    <source>
        <dbReference type="Proteomes" id="UP000023152"/>
    </source>
</evidence>
<evidence type="ECO:0000313" key="2">
    <source>
        <dbReference type="EMBL" id="ETO34742.1"/>
    </source>
</evidence>
<feature type="non-terminal residue" evidence="2">
    <location>
        <position position="188"/>
    </location>
</feature>
<comment type="caution">
    <text evidence="2">The sequence shown here is derived from an EMBL/GenBank/DDBJ whole genome shotgun (WGS) entry which is preliminary data.</text>
</comment>
<feature type="compositionally biased region" description="Gly residues" evidence="1">
    <location>
        <begin position="144"/>
        <end position="161"/>
    </location>
</feature>
<keyword evidence="3" id="KW-1185">Reference proteome</keyword>
<dbReference type="Proteomes" id="UP000023152">
    <property type="component" value="Unassembled WGS sequence"/>
</dbReference>
<reference evidence="2 3" key="1">
    <citation type="journal article" date="2013" name="Curr. Biol.">
        <title>The Genome of the Foraminiferan Reticulomyxa filosa.</title>
        <authorList>
            <person name="Glockner G."/>
            <person name="Hulsmann N."/>
            <person name="Schleicher M."/>
            <person name="Noegel A.A."/>
            <person name="Eichinger L."/>
            <person name="Gallinger C."/>
            <person name="Pawlowski J."/>
            <person name="Sierra R."/>
            <person name="Euteneuer U."/>
            <person name="Pillet L."/>
            <person name="Moustafa A."/>
            <person name="Platzer M."/>
            <person name="Groth M."/>
            <person name="Szafranski K."/>
            <person name="Schliwa M."/>
        </authorList>
    </citation>
    <scope>NUCLEOTIDE SEQUENCE [LARGE SCALE GENOMIC DNA]</scope>
</reference>
<feature type="compositionally biased region" description="Basic and acidic residues" evidence="1">
    <location>
        <begin position="17"/>
        <end position="32"/>
    </location>
</feature>
<accession>X6PAS1</accession>
<name>X6PAS1_RETFI</name>
<sequence>LQFQPQIDTQIEQEQNNEQKEQEQKNEQKEIEKEQHKSCENMLSFIQSSNLKNGVDFLLVTENQQTFFLKNNEWNNYNFGIFLLGENITLTLDCNRARKKVELGYLKIKTSHLWIGHSSSKIDCSLLGSPMNHGPGKGKNEHWSGGGGGYGTKGEGNGRQGGEMYGEETLLKGIYFGSGGGVQWRKWN</sequence>
<dbReference type="EMBL" id="ASPP01002312">
    <property type="protein sequence ID" value="ETO34742.1"/>
    <property type="molecule type" value="Genomic_DNA"/>
</dbReference>
<gene>
    <name evidence="2" type="ORF">RFI_02348</name>
</gene>
<protein>
    <submittedName>
        <fullName evidence="2">Uncharacterized protein</fullName>
    </submittedName>
</protein>
<organism evidence="2 3">
    <name type="scientific">Reticulomyxa filosa</name>
    <dbReference type="NCBI Taxonomy" id="46433"/>
    <lineage>
        <taxon>Eukaryota</taxon>
        <taxon>Sar</taxon>
        <taxon>Rhizaria</taxon>
        <taxon>Retaria</taxon>
        <taxon>Foraminifera</taxon>
        <taxon>Monothalamids</taxon>
        <taxon>Reticulomyxidae</taxon>
        <taxon>Reticulomyxa</taxon>
    </lineage>
</organism>
<feature type="region of interest" description="Disordered" evidence="1">
    <location>
        <begin position="135"/>
        <end position="161"/>
    </location>
</feature>
<dbReference type="AlphaFoldDB" id="X6PAS1"/>
<proteinExistence type="predicted"/>